<feature type="region of interest" description="Disordered" evidence="1">
    <location>
        <begin position="34"/>
        <end position="58"/>
    </location>
</feature>
<reference evidence="2" key="1">
    <citation type="submission" date="2018-02" db="EMBL/GenBank/DDBJ databases">
        <authorList>
            <person name="Cohen D.B."/>
            <person name="Kent A.D."/>
        </authorList>
    </citation>
    <scope>NUCLEOTIDE SEQUENCE</scope>
</reference>
<gene>
    <name evidence="2" type="ORF">FSB_LOCUS38706</name>
</gene>
<proteinExistence type="predicted"/>
<accession>A0A2N9HGP3</accession>
<dbReference type="EMBL" id="OIVN01003380">
    <property type="protein sequence ID" value="SPD10824.1"/>
    <property type="molecule type" value="Genomic_DNA"/>
</dbReference>
<feature type="compositionally biased region" description="Basic and acidic residues" evidence="1">
    <location>
        <begin position="34"/>
        <end position="49"/>
    </location>
</feature>
<protein>
    <submittedName>
        <fullName evidence="2">Uncharacterized protein</fullName>
    </submittedName>
</protein>
<evidence type="ECO:0000313" key="2">
    <source>
        <dbReference type="EMBL" id="SPD10824.1"/>
    </source>
</evidence>
<sequence>MMEMETVEIAVEISPGIVLRSRLWMAVGPREPRARARISDEGRSDEARRSLARRCVAR</sequence>
<name>A0A2N9HGP3_FAGSY</name>
<evidence type="ECO:0000256" key="1">
    <source>
        <dbReference type="SAM" id="MobiDB-lite"/>
    </source>
</evidence>
<organism evidence="2">
    <name type="scientific">Fagus sylvatica</name>
    <name type="common">Beechnut</name>
    <dbReference type="NCBI Taxonomy" id="28930"/>
    <lineage>
        <taxon>Eukaryota</taxon>
        <taxon>Viridiplantae</taxon>
        <taxon>Streptophyta</taxon>
        <taxon>Embryophyta</taxon>
        <taxon>Tracheophyta</taxon>
        <taxon>Spermatophyta</taxon>
        <taxon>Magnoliopsida</taxon>
        <taxon>eudicotyledons</taxon>
        <taxon>Gunneridae</taxon>
        <taxon>Pentapetalae</taxon>
        <taxon>rosids</taxon>
        <taxon>fabids</taxon>
        <taxon>Fagales</taxon>
        <taxon>Fagaceae</taxon>
        <taxon>Fagus</taxon>
    </lineage>
</organism>
<dbReference type="AlphaFoldDB" id="A0A2N9HGP3"/>